<evidence type="ECO:0000313" key="2">
    <source>
        <dbReference type="Proteomes" id="UP001055115"/>
    </source>
</evidence>
<protein>
    <submittedName>
        <fullName evidence="1">Uncharacterized protein</fullName>
    </submittedName>
</protein>
<dbReference type="GeneID" id="73326103"/>
<organism evidence="1 2">
    <name type="scientific">Colletotrichum spaethianum</name>
    <dbReference type="NCBI Taxonomy" id="700344"/>
    <lineage>
        <taxon>Eukaryota</taxon>
        <taxon>Fungi</taxon>
        <taxon>Dikarya</taxon>
        <taxon>Ascomycota</taxon>
        <taxon>Pezizomycotina</taxon>
        <taxon>Sordariomycetes</taxon>
        <taxon>Hypocreomycetidae</taxon>
        <taxon>Glomerellales</taxon>
        <taxon>Glomerellaceae</taxon>
        <taxon>Colletotrichum</taxon>
        <taxon>Colletotrichum spaethianum species complex</taxon>
    </lineage>
</organism>
<dbReference type="EMBL" id="BQXU01000011">
    <property type="protein sequence ID" value="GKT45120.1"/>
    <property type="molecule type" value="Genomic_DNA"/>
</dbReference>
<evidence type="ECO:0000313" key="1">
    <source>
        <dbReference type="EMBL" id="GKT45120.1"/>
    </source>
</evidence>
<comment type="caution">
    <text evidence="1">The sequence shown here is derived from an EMBL/GenBank/DDBJ whole genome shotgun (WGS) entry which is preliminary data.</text>
</comment>
<accession>A0AA37LEK6</accession>
<keyword evidence="2" id="KW-1185">Reference proteome</keyword>
<sequence length="82" mass="9666">MMKELWICNFLGIYHLAPQRCKYVPERPPAIGRIMREGLSFDGDNSLAQEPFSRIIRTSFEKEVEEVEHLTQKAIQLRSYRP</sequence>
<gene>
    <name evidence="1" type="ORF">ColSpa_05301</name>
</gene>
<proteinExistence type="predicted"/>
<reference evidence="1 2" key="1">
    <citation type="submission" date="2022-03" db="EMBL/GenBank/DDBJ databases">
        <title>Genome data of Colletotrichum spp.</title>
        <authorList>
            <person name="Utami Y.D."/>
            <person name="Hiruma K."/>
        </authorList>
    </citation>
    <scope>NUCLEOTIDE SEQUENCE [LARGE SCALE GENOMIC DNA]</scope>
    <source>
        <strain evidence="1 2">MAFF 239500</strain>
    </source>
</reference>
<name>A0AA37LEK6_9PEZI</name>
<dbReference type="RefSeq" id="XP_049127470.1">
    <property type="nucleotide sequence ID" value="XM_049271513.1"/>
</dbReference>
<dbReference type="AlphaFoldDB" id="A0AA37LEK6"/>
<dbReference type="Proteomes" id="UP001055115">
    <property type="component" value="Unassembled WGS sequence"/>
</dbReference>